<name>J9GPQ8_9ZZZZ</name>
<protein>
    <submittedName>
        <fullName evidence="2">Uncharacterized protein</fullName>
    </submittedName>
</protein>
<evidence type="ECO:0000313" key="2">
    <source>
        <dbReference type="EMBL" id="EJX01970.1"/>
    </source>
</evidence>
<evidence type="ECO:0000256" key="1">
    <source>
        <dbReference type="SAM" id="MobiDB-lite"/>
    </source>
</evidence>
<proteinExistence type="predicted"/>
<dbReference type="EMBL" id="AMCI01002744">
    <property type="protein sequence ID" value="EJX01970.1"/>
    <property type="molecule type" value="Genomic_DNA"/>
</dbReference>
<organism evidence="2">
    <name type="scientific">gut metagenome</name>
    <dbReference type="NCBI Taxonomy" id="749906"/>
    <lineage>
        <taxon>unclassified sequences</taxon>
        <taxon>metagenomes</taxon>
        <taxon>organismal metagenomes</taxon>
    </lineage>
</organism>
<reference evidence="2" key="1">
    <citation type="journal article" date="2012" name="PLoS ONE">
        <title>Gene sets for utilization of primary and secondary nutrition supplies in the distal gut of endangered iberian lynx.</title>
        <authorList>
            <person name="Alcaide M."/>
            <person name="Messina E."/>
            <person name="Richter M."/>
            <person name="Bargiela R."/>
            <person name="Peplies J."/>
            <person name="Huws S.A."/>
            <person name="Newbold C.J."/>
            <person name="Golyshin P.N."/>
            <person name="Simon M.A."/>
            <person name="Lopez G."/>
            <person name="Yakimov M.M."/>
            <person name="Ferrer M."/>
        </authorList>
    </citation>
    <scope>NUCLEOTIDE SEQUENCE</scope>
</reference>
<sequence>MPARSKPLPCAGLFGDIFSPTAQTPGQWQPVQTSNLENSDT</sequence>
<accession>J9GPQ8</accession>
<gene>
    <name evidence="2" type="ORF">EVA_09925</name>
</gene>
<feature type="region of interest" description="Disordered" evidence="1">
    <location>
        <begin position="21"/>
        <end position="41"/>
    </location>
</feature>
<comment type="caution">
    <text evidence="2">The sequence shown here is derived from an EMBL/GenBank/DDBJ whole genome shotgun (WGS) entry which is preliminary data.</text>
</comment>
<dbReference type="AlphaFoldDB" id="J9GPQ8"/>